<gene>
    <name evidence="1" type="ORF">KZC51_09485</name>
</gene>
<dbReference type="Proteomes" id="UP001300096">
    <property type="component" value="Unassembled WGS sequence"/>
</dbReference>
<keyword evidence="2" id="KW-1185">Reference proteome</keyword>
<dbReference type="RefSeq" id="WP_247629737.1">
    <property type="nucleotide sequence ID" value="NZ_JAHWXN010000001.1"/>
</dbReference>
<evidence type="ECO:0008006" key="3">
    <source>
        <dbReference type="Google" id="ProtNLM"/>
    </source>
</evidence>
<evidence type="ECO:0000313" key="1">
    <source>
        <dbReference type="EMBL" id="MCK2036368.1"/>
    </source>
</evidence>
<sequence length="203" mass="22273">MHWDRLFEDLEGQLAAEWETERAVLSAESERLRISRLDLRARLRHLCQARATVTLELADGRRLPVTMRALGADWVAAESAPGDDLLLGRSTRIMPLDAIRAIRADHGSVLTSLEDVSEPGSPLRERMSLGFVLRDLARRRVPVHLSLAIGDDVHGTIDRAGSDHLDLAVHDAGTARIAAAVQGFRIIPFAALIALRTGSDQVL</sequence>
<comment type="caution">
    <text evidence="1">The sequence shown here is derived from an EMBL/GenBank/DDBJ whole genome shotgun (WGS) entry which is preliminary data.</text>
</comment>
<organism evidence="1 2">
    <name type="scientific">Microbacterium croceum</name>
    <dbReference type="NCBI Taxonomy" id="2851645"/>
    <lineage>
        <taxon>Bacteria</taxon>
        <taxon>Bacillati</taxon>
        <taxon>Actinomycetota</taxon>
        <taxon>Actinomycetes</taxon>
        <taxon>Micrococcales</taxon>
        <taxon>Microbacteriaceae</taxon>
        <taxon>Microbacterium</taxon>
    </lineage>
</organism>
<dbReference type="EMBL" id="JAHWXN010000001">
    <property type="protein sequence ID" value="MCK2036368.1"/>
    <property type="molecule type" value="Genomic_DNA"/>
</dbReference>
<evidence type="ECO:0000313" key="2">
    <source>
        <dbReference type="Proteomes" id="UP001300096"/>
    </source>
</evidence>
<reference evidence="1 2" key="1">
    <citation type="submission" date="2021-06" db="EMBL/GenBank/DDBJ databases">
        <title>Genome-based taxonomic framework of Microbacterium strains isolated from marine environment, the description of four new species and reclassification of four preexisting species.</title>
        <authorList>
            <person name="Lee S.D."/>
            <person name="Kim S.-M."/>
            <person name="Byeon Y.-S."/>
            <person name="Yang H.L."/>
            <person name="Kim I.S."/>
        </authorList>
    </citation>
    <scope>NUCLEOTIDE SEQUENCE [LARGE SCALE GENOMIC DNA]</scope>
    <source>
        <strain evidence="1 2">SSW1-49</strain>
    </source>
</reference>
<accession>A0ABT0FE71</accession>
<proteinExistence type="predicted"/>
<protein>
    <recommendedName>
        <fullName evidence="3">Fis family transcriptional regulator</fullName>
    </recommendedName>
</protein>
<name>A0ABT0FE71_9MICO</name>